<keyword evidence="2" id="KW-1185">Reference proteome</keyword>
<name>A0AAX4MX35_9CAUD</name>
<dbReference type="EMBL" id="PP496414">
    <property type="protein sequence ID" value="WYV99298.1"/>
    <property type="molecule type" value="Genomic_DNA"/>
</dbReference>
<accession>A0AAX4MX35</accession>
<dbReference type="Gene3D" id="1.10.287.1080">
    <property type="entry name" value="MazG-like"/>
    <property type="match status" value="1"/>
</dbReference>
<organism evidence="1 2">
    <name type="scientific">Pseudomonas phage vB_PpuM-KoPa-4</name>
    <dbReference type="NCBI Taxonomy" id="3132618"/>
    <lineage>
        <taxon>Viruses</taxon>
        <taxon>Duplodnaviria</taxon>
        <taxon>Heunggongvirae</taxon>
        <taxon>Uroviricota</taxon>
        <taxon>Caudoviricetes</taxon>
        <taxon>Vandenendeviridae</taxon>
        <taxon>Gorskivirinae</taxon>
        <taxon>Tartuvirus</taxon>
        <taxon>Tartuvirus kopa4</taxon>
    </lineage>
</organism>
<reference evidence="1" key="1">
    <citation type="submission" date="2024-03" db="EMBL/GenBank/DDBJ databases">
        <title>Isolation and characterization of a phage collection against Pseudomonas putida.</title>
        <authorList>
            <person name="Brauer A."/>
            <person name="Rosendahl S."/>
            <person name="Kangsep A."/>
            <person name="Rikberg R."/>
            <person name="Lewanczyk A.C."/>
            <person name="Horak R."/>
            <person name="Tamman H."/>
        </authorList>
    </citation>
    <scope>NUCLEOTIDE SEQUENCE</scope>
</reference>
<evidence type="ECO:0000313" key="1">
    <source>
        <dbReference type="EMBL" id="WYV99298.1"/>
    </source>
</evidence>
<evidence type="ECO:0000313" key="2">
    <source>
        <dbReference type="Proteomes" id="UP001433872"/>
    </source>
</evidence>
<dbReference type="Proteomes" id="UP001433872">
    <property type="component" value="Segment"/>
</dbReference>
<protein>
    <submittedName>
        <fullName evidence="1">MazG-like pyrophosphatase</fullName>
    </submittedName>
</protein>
<sequence>MSYIPEIGERVELVEDYGHHLKGEAGVATRINSRSGNGEVLVGVKMDARRYGSGHLSCFAKRLKPEQPKLKFETVDVLQEVQRVSALFGKRRPLTPVMLQLQEELGELSTEVAIATGTKRRTPSEDGVAGEAVDVAIVALDIAMLETGGDIEAIKAIFERKLAKWESYK</sequence>
<gene>
    <name evidence="1" type="ORF">KoPa4_00130</name>
</gene>
<proteinExistence type="predicted"/>